<gene>
    <name evidence="1" type="ORF">Patl1_01047</name>
</gene>
<dbReference type="EMBL" id="CM047897">
    <property type="protein sequence ID" value="KAJ0111051.1"/>
    <property type="molecule type" value="Genomic_DNA"/>
</dbReference>
<protein>
    <submittedName>
        <fullName evidence="1">Uncharacterized protein</fullName>
    </submittedName>
</protein>
<reference evidence="2" key="1">
    <citation type="journal article" date="2023" name="G3 (Bethesda)">
        <title>Genome assembly and association tests identify interacting loci associated with vigor, precocity, and sex in interspecific pistachio rootstocks.</title>
        <authorList>
            <person name="Palmer W."/>
            <person name="Jacygrad E."/>
            <person name="Sagayaradj S."/>
            <person name="Cavanaugh K."/>
            <person name="Han R."/>
            <person name="Bertier L."/>
            <person name="Beede B."/>
            <person name="Kafkas S."/>
            <person name="Golino D."/>
            <person name="Preece J."/>
            <person name="Michelmore R."/>
        </authorList>
    </citation>
    <scope>NUCLEOTIDE SEQUENCE [LARGE SCALE GENOMIC DNA]</scope>
</reference>
<sequence length="442" mass="49365">MWRQKTCPGDPDSDQSISDEEDYNVDLRDNCVSMCGRQDKEEGLQLQSRLDILRGTYDINYGREFSSSSTQKQSSVSCEDEVEVPDFPDEGNFMFSGRKASTCNTDDEAISDDEENVLLKVSVTSGVKTFHKDGVHNFLSGNQDVENSCSTVGKEAEALIQSNEIAISSSSHSAYSKANKSCKDLMESKVNPGQNFHSTSSHIRMAMVCHPRFMKYLKGLETANSREHSIAELFEDFYGEKPKKSEIVSAEVEDLHFCGERSVAELLDGLQDRTSLLKGNSKTYSRSRGEKIQVVKKSKSPLEDRAIITEDLPERMSGSSDDEANHQNVKTAFPEMKRQTIADRFQEALGATSNDTTALVTVQRTSGVGLFGKLQQVMQSEKLKDMNFLNLQSRASPNNPSCMDVRILSRYLDAKLIVCRVSSVKDIEVIFESENKLNLRSL</sequence>
<organism evidence="1 2">
    <name type="scientific">Pistacia atlantica</name>
    <dbReference type="NCBI Taxonomy" id="434234"/>
    <lineage>
        <taxon>Eukaryota</taxon>
        <taxon>Viridiplantae</taxon>
        <taxon>Streptophyta</taxon>
        <taxon>Embryophyta</taxon>
        <taxon>Tracheophyta</taxon>
        <taxon>Spermatophyta</taxon>
        <taxon>Magnoliopsida</taxon>
        <taxon>eudicotyledons</taxon>
        <taxon>Gunneridae</taxon>
        <taxon>Pentapetalae</taxon>
        <taxon>rosids</taxon>
        <taxon>malvids</taxon>
        <taxon>Sapindales</taxon>
        <taxon>Anacardiaceae</taxon>
        <taxon>Pistacia</taxon>
    </lineage>
</organism>
<proteinExistence type="predicted"/>
<name>A0ACC1C5X4_9ROSI</name>
<keyword evidence="2" id="KW-1185">Reference proteome</keyword>
<evidence type="ECO:0000313" key="2">
    <source>
        <dbReference type="Proteomes" id="UP001164250"/>
    </source>
</evidence>
<dbReference type="Proteomes" id="UP001164250">
    <property type="component" value="Chromosome 1"/>
</dbReference>
<accession>A0ACC1C5X4</accession>
<comment type="caution">
    <text evidence="1">The sequence shown here is derived from an EMBL/GenBank/DDBJ whole genome shotgun (WGS) entry which is preliminary data.</text>
</comment>
<evidence type="ECO:0000313" key="1">
    <source>
        <dbReference type="EMBL" id="KAJ0111051.1"/>
    </source>
</evidence>